<dbReference type="CDD" id="cd04301">
    <property type="entry name" value="NAT_SF"/>
    <property type="match status" value="1"/>
</dbReference>
<dbReference type="EC" id="2.3.-.-" evidence="2"/>
<evidence type="ECO:0000313" key="3">
    <source>
        <dbReference type="Proteomes" id="UP001589568"/>
    </source>
</evidence>
<dbReference type="PROSITE" id="PS51186">
    <property type="entry name" value="GNAT"/>
    <property type="match status" value="2"/>
</dbReference>
<dbReference type="InterPro" id="IPR016181">
    <property type="entry name" value="Acyl_CoA_acyltransferase"/>
</dbReference>
<proteinExistence type="predicted"/>
<dbReference type="InterPro" id="IPR000182">
    <property type="entry name" value="GNAT_dom"/>
</dbReference>
<dbReference type="Pfam" id="PF13302">
    <property type="entry name" value="Acetyltransf_3"/>
    <property type="match status" value="2"/>
</dbReference>
<dbReference type="RefSeq" id="WP_379482382.1">
    <property type="nucleotide sequence ID" value="NZ_JBHMCF010000002.1"/>
</dbReference>
<reference evidence="2 3" key="1">
    <citation type="submission" date="2024-09" db="EMBL/GenBank/DDBJ databases">
        <authorList>
            <person name="Sun Q."/>
            <person name="Mori K."/>
        </authorList>
    </citation>
    <scope>NUCLEOTIDE SEQUENCE [LARGE SCALE GENOMIC DNA]</scope>
    <source>
        <strain evidence="2 3">JCM 3324</strain>
    </source>
</reference>
<dbReference type="Proteomes" id="UP001589568">
    <property type="component" value="Unassembled WGS sequence"/>
</dbReference>
<dbReference type="GO" id="GO:0016746">
    <property type="term" value="F:acyltransferase activity"/>
    <property type="evidence" value="ECO:0007669"/>
    <property type="project" value="UniProtKB-KW"/>
</dbReference>
<gene>
    <name evidence="2" type="ORF">ACFFR3_00050</name>
</gene>
<dbReference type="PANTHER" id="PTHR43441:SF10">
    <property type="entry name" value="ACETYLTRANSFERASE"/>
    <property type="match status" value="1"/>
</dbReference>
<dbReference type="PANTHER" id="PTHR43441">
    <property type="entry name" value="RIBOSOMAL-PROTEIN-SERINE ACETYLTRANSFERASE"/>
    <property type="match status" value="1"/>
</dbReference>
<keyword evidence="2" id="KW-0808">Transferase</keyword>
<name>A0ABV5NC98_9ACTN</name>
<dbReference type="InterPro" id="IPR051908">
    <property type="entry name" value="Ribosomal_N-acetyltransferase"/>
</dbReference>
<comment type="caution">
    <text evidence="2">The sequence shown here is derived from an EMBL/GenBank/DDBJ whole genome shotgun (WGS) entry which is preliminary data.</text>
</comment>
<accession>A0ABV5NC98</accession>
<keyword evidence="2" id="KW-0012">Acyltransferase</keyword>
<keyword evidence="3" id="KW-1185">Reference proteome</keyword>
<protein>
    <submittedName>
        <fullName evidence="2">GNAT family N-acetyltransferase</fullName>
        <ecNumber evidence="2">2.3.-.-</ecNumber>
    </submittedName>
</protein>
<evidence type="ECO:0000313" key="2">
    <source>
        <dbReference type="EMBL" id="MFB9467871.1"/>
    </source>
</evidence>
<feature type="domain" description="N-acetyltransferase" evidence="1">
    <location>
        <begin position="13"/>
        <end position="176"/>
    </location>
</feature>
<feature type="domain" description="N-acetyltransferase" evidence="1">
    <location>
        <begin position="195"/>
        <end position="355"/>
    </location>
</feature>
<dbReference type="SUPFAM" id="SSF55729">
    <property type="entry name" value="Acyl-CoA N-acyltransferases (Nat)"/>
    <property type="match status" value="2"/>
</dbReference>
<dbReference type="EMBL" id="JBHMCF010000002">
    <property type="protein sequence ID" value="MFB9467871.1"/>
    <property type="molecule type" value="Genomic_DNA"/>
</dbReference>
<organism evidence="2 3">
    <name type="scientific">Nonomuraea salmonea</name>
    <dbReference type="NCBI Taxonomy" id="46181"/>
    <lineage>
        <taxon>Bacteria</taxon>
        <taxon>Bacillati</taxon>
        <taxon>Actinomycetota</taxon>
        <taxon>Actinomycetes</taxon>
        <taxon>Streptosporangiales</taxon>
        <taxon>Streptosporangiaceae</taxon>
        <taxon>Nonomuraea</taxon>
    </lineage>
</organism>
<evidence type="ECO:0000259" key="1">
    <source>
        <dbReference type="PROSITE" id="PS51186"/>
    </source>
</evidence>
<dbReference type="Gene3D" id="3.40.630.30">
    <property type="match status" value="2"/>
</dbReference>
<sequence length="359" mass="39108">MFDPDVRIATARLTLRPFGPADEPRIRSIVKSGVRFLPPGAPAKAGGVEQWLRQGVHELRRSGQGIHLAMTDGEGLIVGAISLFKTSWSTGTTEVGYGVHPLYRGRGFATEAVRGLAKWAFETVGLRRIDLTANLDNHASLSVARKAGFTWEGVVREAVLDDDGTHDLVVLGLLRTDSPAPGATLPKADLLTQRLRLRPQEPRDAPHLAATGADPLTQEYTGVPRGYTEEHARAYIAHTERQRIRGIGVAWTAEELATGRYAVNLDLRDLDWHNRTAEVGYMTAPWARGNGYAAEAVLAVARWLFERHGFARLQLRAATANTASQRVAEKAGFVREGVARSSLAGEDLVVYSLIPSDLA</sequence>